<gene>
    <name evidence="1" type="ORF">GCM10010531_08730</name>
</gene>
<protein>
    <submittedName>
        <fullName evidence="1">Antibiotic biosynthesis monooxygenase</fullName>
    </submittedName>
</protein>
<evidence type="ECO:0000313" key="2">
    <source>
        <dbReference type="Proteomes" id="UP001499924"/>
    </source>
</evidence>
<name>A0ABP6NW07_9ACTN</name>
<dbReference type="SUPFAM" id="SSF54909">
    <property type="entry name" value="Dimeric alpha+beta barrel"/>
    <property type="match status" value="2"/>
</dbReference>
<comment type="caution">
    <text evidence="1">The sequence shown here is derived from an EMBL/GenBank/DDBJ whole genome shotgun (WGS) entry which is preliminary data.</text>
</comment>
<proteinExistence type="predicted"/>
<evidence type="ECO:0000313" key="1">
    <source>
        <dbReference type="EMBL" id="GAA3159582.1"/>
    </source>
</evidence>
<keyword evidence="2" id="KW-1185">Reference proteome</keyword>
<dbReference type="EMBL" id="BAAAVV010000002">
    <property type="protein sequence ID" value="GAA3159582.1"/>
    <property type="molecule type" value="Genomic_DNA"/>
</dbReference>
<dbReference type="InterPro" id="IPR011008">
    <property type="entry name" value="Dimeric_a/b-barrel"/>
</dbReference>
<keyword evidence="1" id="KW-0560">Oxidoreductase</keyword>
<dbReference type="Gene3D" id="3.30.70.100">
    <property type="match status" value="1"/>
</dbReference>
<dbReference type="Proteomes" id="UP001499924">
    <property type="component" value="Unassembled WGS sequence"/>
</dbReference>
<accession>A0ABP6NW07</accession>
<dbReference type="RefSeq" id="WP_344687349.1">
    <property type="nucleotide sequence ID" value="NZ_BAAAVV010000002.1"/>
</dbReference>
<organism evidence="1 2">
    <name type="scientific">Blastococcus jejuensis</name>
    <dbReference type="NCBI Taxonomy" id="351224"/>
    <lineage>
        <taxon>Bacteria</taxon>
        <taxon>Bacillati</taxon>
        <taxon>Actinomycetota</taxon>
        <taxon>Actinomycetes</taxon>
        <taxon>Geodermatophilales</taxon>
        <taxon>Geodermatophilaceae</taxon>
        <taxon>Blastococcus</taxon>
    </lineage>
</organism>
<reference evidence="2" key="1">
    <citation type="journal article" date="2019" name="Int. J. Syst. Evol. Microbiol.">
        <title>The Global Catalogue of Microorganisms (GCM) 10K type strain sequencing project: providing services to taxonomists for standard genome sequencing and annotation.</title>
        <authorList>
            <consortium name="The Broad Institute Genomics Platform"/>
            <consortium name="The Broad Institute Genome Sequencing Center for Infectious Disease"/>
            <person name="Wu L."/>
            <person name="Ma J."/>
        </authorList>
    </citation>
    <scope>NUCLEOTIDE SEQUENCE [LARGE SCALE GENOMIC DNA]</scope>
    <source>
        <strain evidence="2">JCM 15614</strain>
    </source>
</reference>
<dbReference type="GO" id="GO:0004497">
    <property type="term" value="F:monooxygenase activity"/>
    <property type="evidence" value="ECO:0007669"/>
    <property type="project" value="UniProtKB-KW"/>
</dbReference>
<sequence length="206" mass="22946">MYARSTTVHADPRSVDDGIAYVRDEVMPAVHKMTGCIGLSMLCDRDDGRCIVTTAWVDEQSMQLSTEGVRPMRDRAAEVFGSPPDVQEWEIAALHRRYETREGTWARVIWSRSDPDLADRTIDAYRMSLIPELEQMPGFCSVSLLVSRSEGRAVSATTYESRAAIEQTRELSVAMRDDFATSMGVAITEVAEMELVLAHLGVPETV</sequence>
<keyword evidence="1" id="KW-0503">Monooxygenase</keyword>